<dbReference type="Gene3D" id="3.40.50.1820">
    <property type="entry name" value="alpha/beta hydrolase"/>
    <property type="match status" value="1"/>
</dbReference>
<sequence length="203" mass="22482">MAKLMEALLERVGYHDGETVFGALYDIRRRQDSRAGRSGGSGGGSGRSSSRMNGDRQVVLVSHSKGGYFALKFLNRSPMARRWRHVKHFVMASTGAGGFLLMQTLASGFTPLSSPKVFDRDTPRKNYTVQVHDGSCGLPAFEVTLYETRALPVAMKFGAPVVPTMEKLVYWDDNFSLATDVVHGDGLVNWDLLEIFIFFNPNN</sequence>
<dbReference type="Gramene" id="LPERR08G10480.1">
    <property type="protein sequence ID" value="LPERR08G10480.1"/>
    <property type="gene ID" value="LPERR08G10480"/>
</dbReference>
<dbReference type="InterPro" id="IPR029058">
    <property type="entry name" value="AB_hydrolase_fold"/>
</dbReference>
<dbReference type="EnsemblPlants" id="LPERR08G10480.1">
    <property type="protein sequence ID" value="LPERR08G10480.1"/>
    <property type="gene ID" value="LPERR08G10480"/>
</dbReference>
<reference evidence="3" key="2">
    <citation type="submission" date="2013-12" db="EMBL/GenBank/DDBJ databases">
        <authorList>
            <person name="Yu Y."/>
            <person name="Lee S."/>
            <person name="de Baynast K."/>
            <person name="Wissotski M."/>
            <person name="Liu L."/>
            <person name="Talag J."/>
            <person name="Goicoechea J."/>
            <person name="Angelova A."/>
            <person name="Jetty R."/>
            <person name="Kudrna D."/>
            <person name="Golser W."/>
            <person name="Rivera L."/>
            <person name="Zhang J."/>
            <person name="Wing R."/>
        </authorList>
    </citation>
    <scope>NUCLEOTIDE SEQUENCE</scope>
</reference>
<organism evidence="2 3">
    <name type="scientific">Leersia perrieri</name>
    <dbReference type="NCBI Taxonomy" id="77586"/>
    <lineage>
        <taxon>Eukaryota</taxon>
        <taxon>Viridiplantae</taxon>
        <taxon>Streptophyta</taxon>
        <taxon>Embryophyta</taxon>
        <taxon>Tracheophyta</taxon>
        <taxon>Spermatophyta</taxon>
        <taxon>Magnoliopsida</taxon>
        <taxon>Liliopsida</taxon>
        <taxon>Poales</taxon>
        <taxon>Poaceae</taxon>
        <taxon>BOP clade</taxon>
        <taxon>Oryzoideae</taxon>
        <taxon>Oryzeae</taxon>
        <taxon>Oryzinae</taxon>
        <taxon>Leersia</taxon>
    </lineage>
</organism>
<dbReference type="Pfam" id="PF02450">
    <property type="entry name" value="LCAT"/>
    <property type="match status" value="1"/>
</dbReference>
<dbReference type="HOGENOM" id="CLU_1350634_0_0_1"/>
<dbReference type="InterPro" id="IPR003386">
    <property type="entry name" value="LACT/PDAT_acylTrfase"/>
</dbReference>
<feature type="region of interest" description="Disordered" evidence="1">
    <location>
        <begin position="32"/>
        <end position="54"/>
    </location>
</feature>
<evidence type="ECO:0000313" key="2">
    <source>
        <dbReference type="EnsemblPlants" id="LPERR08G10480.1"/>
    </source>
</evidence>
<dbReference type="Proteomes" id="UP000032180">
    <property type="component" value="Chromosome 8"/>
</dbReference>
<dbReference type="eggNOG" id="KOG2369">
    <property type="taxonomic scope" value="Eukaryota"/>
</dbReference>
<name>A0A0D9X794_9ORYZ</name>
<reference evidence="2 3" key="1">
    <citation type="submission" date="2012-08" db="EMBL/GenBank/DDBJ databases">
        <title>Oryza genome evolution.</title>
        <authorList>
            <person name="Wing R.A."/>
        </authorList>
    </citation>
    <scope>NUCLEOTIDE SEQUENCE</scope>
</reference>
<dbReference type="GO" id="GO:0006629">
    <property type="term" value="P:lipid metabolic process"/>
    <property type="evidence" value="ECO:0007669"/>
    <property type="project" value="InterPro"/>
</dbReference>
<dbReference type="AlphaFoldDB" id="A0A0D9X794"/>
<proteinExistence type="predicted"/>
<dbReference type="SUPFAM" id="SSF53474">
    <property type="entry name" value="alpha/beta-Hydrolases"/>
    <property type="match status" value="1"/>
</dbReference>
<accession>A0A0D9X794</accession>
<protein>
    <submittedName>
        <fullName evidence="2">Uncharacterized protein</fullName>
    </submittedName>
</protein>
<feature type="compositionally biased region" description="Gly residues" evidence="1">
    <location>
        <begin position="37"/>
        <end position="46"/>
    </location>
</feature>
<dbReference type="STRING" id="77586.A0A0D9X794"/>
<keyword evidence="3" id="KW-1185">Reference proteome</keyword>
<evidence type="ECO:0000256" key="1">
    <source>
        <dbReference type="SAM" id="MobiDB-lite"/>
    </source>
</evidence>
<dbReference type="GO" id="GO:0008374">
    <property type="term" value="F:O-acyltransferase activity"/>
    <property type="evidence" value="ECO:0007669"/>
    <property type="project" value="InterPro"/>
</dbReference>
<reference evidence="2" key="3">
    <citation type="submission" date="2015-04" db="UniProtKB">
        <authorList>
            <consortium name="EnsemblPlants"/>
        </authorList>
    </citation>
    <scope>IDENTIFICATION</scope>
</reference>
<evidence type="ECO:0000313" key="3">
    <source>
        <dbReference type="Proteomes" id="UP000032180"/>
    </source>
</evidence>